<dbReference type="EMBL" id="CM055730">
    <property type="protein sequence ID" value="KAJ8014375.1"/>
    <property type="molecule type" value="Genomic_DNA"/>
</dbReference>
<organism evidence="1 2">
    <name type="scientific">Dallia pectoralis</name>
    <name type="common">Alaska blackfish</name>
    <dbReference type="NCBI Taxonomy" id="75939"/>
    <lineage>
        <taxon>Eukaryota</taxon>
        <taxon>Metazoa</taxon>
        <taxon>Chordata</taxon>
        <taxon>Craniata</taxon>
        <taxon>Vertebrata</taxon>
        <taxon>Euteleostomi</taxon>
        <taxon>Actinopterygii</taxon>
        <taxon>Neopterygii</taxon>
        <taxon>Teleostei</taxon>
        <taxon>Protacanthopterygii</taxon>
        <taxon>Esociformes</taxon>
        <taxon>Umbridae</taxon>
        <taxon>Dallia</taxon>
    </lineage>
</organism>
<proteinExistence type="predicted"/>
<name>A0ACC2HFA1_DALPE</name>
<gene>
    <name evidence="1" type="ORF">DPEC_G00039570</name>
</gene>
<keyword evidence="2" id="KW-1185">Reference proteome</keyword>
<accession>A0ACC2HFA1</accession>
<protein>
    <submittedName>
        <fullName evidence="1">Uncharacterized protein</fullName>
    </submittedName>
</protein>
<reference evidence="1" key="1">
    <citation type="submission" date="2021-05" db="EMBL/GenBank/DDBJ databases">
        <authorList>
            <person name="Pan Q."/>
            <person name="Jouanno E."/>
            <person name="Zahm M."/>
            <person name="Klopp C."/>
            <person name="Cabau C."/>
            <person name="Louis A."/>
            <person name="Berthelot C."/>
            <person name="Parey E."/>
            <person name="Roest Crollius H."/>
            <person name="Montfort J."/>
            <person name="Robinson-Rechavi M."/>
            <person name="Bouchez O."/>
            <person name="Lampietro C."/>
            <person name="Lopez Roques C."/>
            <person name="Donnadieu C."/>
            <person name="Postlethwait J."/>
            <person name="Bobe J."/>
            <person name="Dillon D."/>
            <person name="Chandos A."/>
            <person name="von Hippel F."/>
            <person name="Guiguen Y."/>
        </authorList>
    </citation>
    <scope>NUCLEOTIDE SEQUENCE</scope>
    <source>
        <strain evidence="1">YG-Jan2019</strain>
    </source>
</reference>
<evidence type="ECO:0000313" key="2">
    <source>
        <dbReference type="Proteomes" id="UP001157502"/>
    </source>
</evidence>
<comment type="caution">
    <text evidence="1">The sequence shown here is derived from an EMBL/GenBank/DDBJ whole genome shotgun (WGS) entry which is preliminary data.</text>
</comment>
<evidence type="ECO:0000313" key="1">
    <source>
        <dbReference type="EMBL" id="KAJ8014375.1"/>
    </source>
</evidence>
<sequence length="122" mass="13508">MDRKFHRMEYNPVLSETAALNPKFKKLAFTDARAIDEALQRIISAAGRDNPNGQLCQAPEQQEEGAYRAEAPAVVPHMSAVSMLFDQRATGDAARRNPILFGAAPALKICRCFGLVEEHVRI</sequence>
<dbReference type="Proteomes" id="UP001157502">
    <property type="component" value="Chromosome 3"/>
</dbReference>